<protein>
    <submittedName>
        <fullName evidence="2">Uncharacterized protein</fullName>
    </submittedName>
</protein>
<feature type="transmembrane region" description="Helical" evidence="1">
    <location>
        <begin position="77"/>
        <end position="99"/>
    </location>
</feature>
<gene>
    <name evidence="2" type="ORF">MCHLO_09128</name>
</gene>
<keyword evidence="1" id="KW-0472">Membrane</keyword>
<keyword evidence="1" id="KW-1133">Transmembrane helix</keyword>
<dbReference type="Proteomes" id="UP000815677">
    <property type="component" value="Unassembled WGS sequence"/>
</dbReference>
<organism evidence="2 3">
    <name type="scientific">Mycena chlorophos</name>
    <name type="common">Agaric fungus</name>
    <name type="synonym">Agaricus chlorophos</name>
    <dbReference type="NCBI Taxonomy" id="658473"/>
    <lineage>
        <taxon>Eukaryota</taxon>
        <taxon>Fungi</taxon>
        <taxon>Dikarya</taxon>
        <taxon>Basidiomycota</taxon>
        <taxon>Agaricomycotina</taxon>
        <taxon>Agaricomycetes</taxon>
        <taxon>Agaricomycetidae</taxon>
        <taxon>Agaricales</taxon>
        <taxon>Marasmiineae</taxon>
        <taxon>Mycenaceae</taxon>
        <taxon>Mycena</taxon>
    </lineage>
</organism>
<accession>A0ABQ0LLP4</accession>
<sequence length="156" mass="17281">MRPVSLRPTLLSRFLDARNRPLWSRCRDNYRCRRRACLVYHVPSSSSRQLCLLLDAAPLPITKVPPRPDATMPGTKAILFICALLLFALMAVAAPLPVGRDGVVKKALKQYKAKRGVDAPSRVGREAAAKPSGYFARGANKREEAALPKPSKGYRR</sequence>
<dbReference type="EMBL" id="DF847510">
    <property type="protein sequence ID" value="GAT52040.1"/>
    <property type="molecule type" value="Genomic_DNA"/>
</dbReference>
<reference evidence="2" key="1">
    <citation type="submission" date="2014-09" db="EMBL/GenBank/DDBJ databases">
        <title>Genome sequence of the luminous mushroom Mycena chlorophos for searching fungal bioluminescence genes.</title>
        <authorList>
            <person name="Tanaka Y."/>
            <person name="Kasuga D."/>
            <person name="Oba Y."/>
            <person name="Hase S."/>
            <person name="Sato K."/>
            <person name="Oba Y."/>
            <person name="Sakakibara Y."/>
        </authorList>
    </citation>
    <scope>NUCLEOTIDE SEQUENCE</scope>
</reference>
<proteinExistence type="predicted"/>
<evidence type="ECO:0000313" key="3">
    <source>
        <dbReference type="Proteomes" id="UP000815677"/>
    </source>
</evidence>
<evidence type="ECO:0000313" key="2">
    <source>
        <dbReference type="EMBL" id="GAT52040.1"/>
    </source>
</evidence>
<keyword evidence="1" id="KW-0812">Transmembrane</keyword>
<name>A0ABQ0LLP4_MYCCL</name>
<keyword evidence="3" id="KW-1185">Reference proteome</keyword>
<evidence type="ECO:0000256" key="1">
    <source>
        <dbReference type="SAM" id="Phobius"/>
    </source>
</evidence>